<gene>
    <name evidence="1" type="ORF">H7F21_16415</name>
</gene>
<dbReference type="AlphaFoldDB" id="A0A842IU45"/>
<evidence type="ECO:0000313" key="2">
    <source>
        <dbReference type="Proteomes" id="UP000533900"/>
    </source>
</evidence>
<name>A0A842IU45_9FLAO</name>
<protein>
    <submittedName>
        <fullName evidence="1">Uncharacterized protein</fullName>
    </submittedName>
</protein>
<accession>A0A842IU45</accession>
<reference evidence="1" key="1">
    <citation type="submission" date="2020-08" db="EMBL/GenBank/DDBJ databases">
        <title>Winogradskyella ouciana sp. nov., isolated from the hadal seawater of the Mariana Trench.</title>
        <authorList>
            <person name="He X."/>
        </authorList>
    </citation>
    <scope>NUCLEOTIDE SEQUENCE [LARGE SCALE GENOMIC DNA]</scope>
    <source>
        <strain evidence="1">KCTC 52348</strain>
    </source>
</reference>
<evidence type="ECO:0000313" key="1">
    <source>
        <dbReference type="EMBL" id="MBC2846692.1"/>
    </source>
</evidence>
<dbReference type="SUPFAM" id="SSF63825">
    <property type="entry name" value="YWTD domain"/>
    <property type="match status" value="1"/>
</dbReference>
<dbReference type="EMBL" id="JACLCP010000007">
    <property type="protein sequence ID" value="MBC2846692.1"/>
    <property type="molecule type" value="Genomic_DNA"/>
</dbReference>
<keyword evidence="2" id="KW-1185">Reference proteome</keyword>
<organism evidence="1 2">
    <name type="scientific">Winogradskyella flava</name>
    <dbReference type="NCBI Taxonomy" id="1884876"/>
    <lineage>
        <taxon>Bacteria</taxon>
        <taxon>Pseudomonadati</taxon>
        <taxon>Bacteroidota</taxon>
        <taxon>Flavobacteriia</taxon>
        <taxon>Flavobacteriales</taxon>
        <taxon>Flavobacteriaceae</taxon>
        <taxon>Winogradskyella</taxon>
    </lineage>
</organism>
<sequence>MTLNKITDKQKTSYLHITQSEILKIDWSDGKNLVFYAFDKNKNLRIVDKDYFGLTTVGNNYKKIEKQLFGSLEDYCSTKGENGDIYFCTHQEDKLYRFDKNGNKTLEWEVEIGVGHPIYDIKFESPDFMWFAFPTGQTVSQVSISEKKEVFKVGEYSWDDDSEFLSYPESIFINQSHLYIPNMGNNRLYKVNLKTKELTLIKTFEEKIWQYAQTEFGTFIVTDSGIYEMKE</sequence>
<dbReference type="InterPro" id="IPR015943">
    <property type="entry name" value="WD40/YVTN_repeat-like_dom_sf"/>
</dbReference>
<comment type="caution">
    <text evidence="1">The sequence shown here is derived from an EMBL/GenBank/DDBJ whole genome shotgun (WGS) entry which is preliminary data.</text>
</comment>
<dbReference type="Proteomes" id="UP000533900">
    <property type="component" value="Unassembled WGS sequence"/>
</dbReference>
<dbReference type="Gene3D" id="2.130.10.10">
    <property type="entry name" value="YVTN repeat-like/Quinoprotein amine dehydrogenase"/>
    <property type="match status" value="1"/>
</dbReference>
<dbReference type="RefSeq" id="WP_185790404.1">
    <property type="nucleotide sequence ID" value="NZ_JACLCP010000007.1"/>
</dbReference>
<proteinExistence type="predicted"/>